<dbReference type="InterPro" id="IPR011333">
    <property type="entry name" value="SKP1/BTB/POZ_sf"/>
</dbReference>
<keyword evidence="4" id="KW-1185">Reference proteome</keyword>
<dbReference type="PROSITE" id="PS50097">
    <property type="entry name" value="BTB"/>
    <property type="match status" value="1"/>
</dbReference>
<feature type="compositionally biased region" description="Low complexity" evidence="1">
    <location>
        <begin position="233"/>
        <end position="263"/>
    </location>
</feature>
<feature type="region of interest" description="Disordered" evidence="1">
    <location>
        <begin position="346"/>
        <end position="391"/>
    </location>
</feature>
<dbReference type="EMBL" id="JACGCI010000082">
    <property type="protein sequence ID" value="KAF6747359.1"/>
    <property type="molecule type" value="Genomic_DNA"/>
</dbReference>
<evidence type="ECO:0000259" key="2">
    <source>
        <dbReference type="PROSITE" id="PS50097"/>
    </source>
</evidence>
<feature type="domain" description="BTB" evidence="2">
    <location>
        <begin position="19"/>
        <end position="93"/>
    </location>
</feature>
<comment type="caution">
    <text evidence="3">The sequence shown here is derived from an EMBL/GenBank/DDBJ whole genome shotgun (WGS) entry which is preliminary data.</text>
</comment>
<evidence type="ECO:0000256" key="1">
    <source>
        <dbReference type="SAM" id="MobiDB-lite"/>
    </source>
</evidence>
<evidence type="ECO:0000313" key="4">
    <source>
        <dbReference type="Proteomes" id="UP000521943"/>
    </source>
</evidence>
<accession>A0A8H6HIF3</accession>
<feature type="compositionally biased region" description="Basic and acidic residues" evidence="1">
    <location>
        <begin position="219"/>
        <end position="231"/>
    </location>
</feature>
<dbReference type="SMART" id="SM00225">
    <property type="entry name" value="BTB"/>
    <property type="match status" value="1"/>
</dbReference>
<dbReference type="Pfam" id="PF00651">
    <property type="entry name" value="BTB"/>
    <property type="match status" value="1"/>
</dbReference>
<dbReference type="Gene3D" id="3.30.710.10">
    <property type="entry name" value="Potassium Channel Kv1.1, Chain A"/>
    <property type="match status" value="1"/>
</dbReference>
<name>A0A8H6HIF3_9AGAR</name>
<evidence type="ECO:0000313" key="3">
    <source>
        <dbReference type="EMBL" id="KAF6747359.1"/>
    </source>
</evidence>
<proteinExistence type="predicted"/>
<sequence>MADPFRSLTRHQTYYIPSADLSFLLGHVQFRVHRYFFERESAFFRGKLTMPMSPGSTRQGASDADPLVLEDIRPEDFERFLWVFYNPRYSLYDAKVDDWSVILTLSHRWGFAEVKALAVRELEKKEFSSIDRIVFYQTCEVDRNLLIPHFAAICARESPLTLAEGLKLGMETTLVIASAREYIRAIPHPNGLRSPTTPTVEGEELYDMIRELFNIPRVRKADPAPTKDDAKPSTSNSSSSAADFHATSTSTSSSSDAASGAPSSLSASASVAAEAAARSRNAASSAAASGQDGGAAAAPNGRAASNGTLQNGAAAGANGQAYHLNGSAATSGDWGNLFDTHEFKVNGGGAKGAAKGENEVGQAEEGAGGDGGFERPNSLSPLGKRAKKTRK</sequence>
<gene>
    <name evidence="3" type="ORF">DFP72DRAFT_608595</name>
</gene>
<dbReference type="SUPFAM" id="SSF54695">
    <property type="entry name" value="POZ domain"/>
    <property type="match status" value="1"/>
</dbReference>
<dbReference type="OrthoDB" id="9997739at2759"/>
<dbReference type="Proteomes" id="UP000521943">
    <property type="component" value="Unassembled WGS sequence"/>
</dbReference>
<dbReference type="InterPro" id="IPR000210">
    <property type="entry name" value="BTB/POZ_dom"/>
</dbReference>
<reference evidence="3 4" key="1">
    <citation type="submission" date="2020-07" db="EMBL/GenBank/DDBJ databases">
        <title>Comparative genomics of pyrophilous fungi reveals a link between fire events and developmental genes.</title>
        <authorList>
            <consortium name="DOE Joint Genome Institute"/>
            <person name="Steindorff A.S."/>
            <person name="Carver A."/>
            <person name="Calhoun S."/>
            <person name="Stillman K."/>
            <person name="Liu H."/>
            <person name="Lipzen A."/>
            <person name="Pangilinan J."/>
            <person name="Labutti K."/>
            <person name="Bruns T.D."/>
            <person name="Grigoriev I.V."/>
        </authorList>
    </citation>
    <scope>NUCLEOTIDE SEQUENCE [LARGE SCALE GENOMIC DNA]</scope>
    <source>
        <strain evidence="3 4">CBS 144469</strain>
    </source>
</reference>
<feature type="compositionally biased region" description="Low complexity" evidence="1">
    <location>
        <begin position="352"/>
        <end position="365"/>
    </location>
</feature>
<organism evidence="3 4">
    <name type="scientific">Ephemerocybe angulata</name>
    <dbReference type="NCBI Taxonomy" id="980116"/>
    <lineage>
        <taxon>Eukaryota</taxon>
        <taxon>Fungi</taxon>
        <taxon>Dikarya</taxon>
        <taxon>Basidiomycota</taxon>
        <taxon>Agaricomycotina</taxon>
        <taxon>Agaricomycetes</taxon>
        <taxon>Agaricomycetidae</taxon>
        <taxon>Agaricales</taxon>
        <taxon>Agaricineae</taxon>
        <taxon>Psathyrellaceae</taxon>
        <taxon>Ephemerocybe</taxon>
    </lineage>
</organism>
<protein>
    <recommendedName>
        <fullName evidence="2">BTB domain-containing protein</fullName>
    </recommendedName>
</protein>
<feature type="region of interest" description="Disordered" evidence="1">
    <location>
        <begin position="217"/>
        <end position="263"/>
    </location>
</feature>
<dbReference type="AlphaFoldDB" id="A0A8H6HIF3"/>